<proteinExistence type="predicted"/>
<keyword evidence="2" id="KW-1185">Reference proteome</keyword>
<gene>
    <name evidence="1" type="ORF">OO013_10305</name>
</gene>
<dbReference type="Pfam" id="PF17653">
    <property type="entry name" value="DUF5522"/>
    <property type="match status" value="1"/>
</dbReference>
<accession>A0ABT3RR57</accession>
<protein>
    <submittedName>
        <fullName evidence="1">DUF5522 domain-containing protein</fullName>
    </submittedName>
</protein>
<comment type="caution">
    <text evidence="1">The sequence shown here is derived from an EMBL/GenBank/DDBJ whole genome shotgun (WGS) entry which is preliminary data.</text>
</comment>
<reference evidence="1 2" key="1">
    <citation type="submission" date="2022-11" db="EMBL/GenBank/DDBJ databases">
        <title>The characterization of three novel Bacteroidetes species and genomic analysis of their roles in tidal elemental geochemical cycles.</title>
        <authorList>
            <person name="Ma K."/>
        </authorList>
    </citation>
    <scope>NUCLEOTIDE SEQUENCE [LARGE SCALE GENOMIC DNA]</scope>
    <source>
        <strain evidence="1 2">M17</strain>
    </source>
</reference>
<organism evidence="1 2">
    <name type="scientific">Mangrovivirga halotolerans</name>
    <dbReference type="NCBI Taxonomy" id="2993936"/>
    <lineage>
        <taxon>Bacteria</taxon>
        <taxon>Pseudomonadati</taxon>
        <taxon>Bacteroidota</taxon>
        <taxon>Cytophagia</taxon>
        <taxon>Cytophagales</taxon>
        <taxon>Mangrovivirgaceae</taxon>
        <taxon>Mangrovivirga</taxon>
    </lineage>
</organism>
<evidence type="ECO:0000313" key="2">
    <source>
        <dbReference type="Proteomes" id="UP001209885"/>
    </source>
</evidence>
<sequence>MANQICPECRNNIFNPLKRKFPENIEETLKLKPHTCWQCLFNELDQKIKSIKAGELENILKDPLWNKNKLIEGLDYYNENGLMVFTEYFHLKKGYCCKNQCRHCPYN</sequence>
<dbReference type="InterPro" id="IPR040807">
    <property type="entry name" value="DUF5522"/>
</dbReference>
<name>A0ABT3RR57_9BACT</name>
<evidence type="ECO:0000313" key="1">
    <source>
        <dbReference type="EMBL" id="MCX2744260.1"/>
    </source>
</evidence>
<dbReference type="Proteomes" id="UP001209885">
    <property type="component" value="Unassembled WGS sequence"/>
</dbReference>
<dbReference type="EMBL" id="JAPFQN010000005">
    <property type="protein sequence ID" value="MCX2744260.1"/>
    <property type="molecule type" value="Genomic_DNA"/>
</dbReference>
<dbReference type="RefSeq" id="WP_266056725.1">
    <property type="nucleotide sequence ID" value="NZ_JAPFQN010000005.1"/>
</dbReference>